<dbReference type="InterPro" id="IPR013656">
    <property type="entry name" value="PAS_4"/>
</dbReference>
<dbReference type="Pfam" id="PF08448">
    <property type="entry name" value="PAS_4"/>
    <property type="match status" value="1"/>
</dbReference>
<name>A0A1G7Q0J6_9EURY</name>
<accession>A0A1G7Q0J6</accession>
<evidence type="ECO:0000313" key="2">
    <source>
        <dbReference type="EMBL" id="SDF92097.1"/>
    </source>
</evidence>
<sequence length="105" mass="11316">MYTLDPDGSLTFVNATLCAESGYTRSSLIGTHVSEILPEHDVNRCQRAIRDPLETGGRTREVTVTVETQDGEWLTATLVPSSLPLSSGFRGTVGVVRDLEPGRPG</sequence>
<dbReference type="InterPro" id="IPR035965">
    <property type="entry name" value="PAS-like_dom_sf"/>
</dbReference>
<dbReference type="OrthoDB" id="106630at2157"/>
<dbReference type="Proteomes" id="UP000199076">
    <property type="component" value="Unassembled WGS sequence"/>
</dbReference>
<gene>
    <name evidence="2" type="ORF">SAMN05216218_111111</name>
</gene>
<dbReference type="PROSITE" id="PS50112">
    <property type="entry name" value="PAS"/>
    <property type="match status" value="1"/>
</dbReference>
<reference evidence="3" key="1">
    <citation type="submission" date="2016-10" db="EMBL/GenBank/DDBJ databases">
        <authorList>
            <person name="Varghese N."/>
            <person name="Submissions S."/>
        </authorList>
    </citation>
    <scope>NUCLEOTIDE SEQUENCE [LARGE SCALE GENOMIC DNA]</scope>
    <source>
        <strain evidence="3">IBRC-M 10760</strain>
    </source>
</reference>
<proteinExistence type="predicted"/>
<dbReference type="EMBL" id="FNBK01000011">
    <property type="protein sequence ID" value="SDF92097.1"/>
    <property type="molecule type" value="Genomic_DNA"/>
</dbReference>
<organism evidence="2 3">
    <name type="scientific">Halorientalis regularis</name>
    <dbReference type="NCBI Taxonomy" id="660518"/>
    <lineage>
        <taxon>Archaea</taxon>
        <taxon>Methanobacteriati</taxon>
        <taxon>Methanobacteriota</taxon>
        <taxon>Stenosarchaea group</taxon>
        <taxon>Halobacteria</taxon>
        <taxon>Halobacteriales</taxon>
        <taxon>Haloarculaceae</taxon>
        <taxon>Halorientalis</taxon>
    </lineage>
</organism>
<feature type="domain" description="PAS" evidence="1">
    <location>
        <begin position="1"/>
        <end position="56"/>
    </location>
</feature>
<dbReference type="CDD" id="cd00130">
    <property type="entry name" value="PAS"/>
    <property type="match status" value="1"/>
</dbReference>
<dbReference type="Gene3D" id="3.30.450.20">
    <property type="entry name" value="PAS domain"/>
    <property type="match status" value="1"/>
</dbReference>
<dbReference type="NCBIfam" id="TIGR00229">
    <property type="entry name" value="sensory_box"/>
    <property type="match status" value="1"/>
</dbReference>
<dbReference type="STRING" id="660518.SAMN05216218_111111"/>
<protein>
    <submittedName>
        <fullName evidence="2">PAS domain S-box-containing protein</fullName>
    </submittedName>
</protein>
<keyword evidence="3" id="KW-1185">Reference proteome</keyword>
<dbReference type="AlphaFoldDB" id="A0A1G7Q0J6"/>
<dbReference type="InterPro" id="IPR000014">
    <property type="entry name" value="PAS"/>
</dbReference>
<evidence type="ECO:0000259" key="1">
    <source>
        <dbReference type="PROSITE" id="PS50112"/>
    </source>
</evidence>
<evidence type="ECO:0000313" key="3">
    <source>
        <dbReference type="Proteomes" id="UP000199076"/>
    </source>
</evidence>
<dbReference type="SUPFAM" id="SSF55785">
    <property type="entry name" value="PYP-like sensor domain (PAS domain)"/>
    <property type="match status" value="1"/>
</dbReference>